<dbReference type="PANTHER" id="PTHR43453">
    <property type="entry name" value="RRNA METHYLASE-LIKE"/>
    <property type="match status" value="1"/>
</dbReference>
<proteinExistence type="inferred from homology"/>
<dbReference type="CDD" id="cd18092">
    <property type="entry name" value="SpoU-like_TrmH"/>
    <property type="match status" value="1"/>
</dbReference>
<keyword evidence="2 7" id="KW-0489">Methyltransferase</keyword>
<evidence type="ECO:0000256" key="7">
    <source>
        <dbReference type="HAMAP-Rule" id="MF_02060"/>
    </source>
</evidence>
<comment type="function">
    <text evidence="7">Catalyzes the 2'-O methylation of guanosine at position 18 in tRNA.</text>
</comment>
<feature type="domain" description="RNA methyltransferase SpoU/TrmH type C-terminal" evidence="9">
    <location>
        <begin position="163"/>
        <end position="214"/>
    </location>
</feature>
<evidence type="ECO:0000259" key="9">
    <source>
        <dbReference type="Pfam" id="PF12105"/>
    </source>
</evidence>
<evidence type="ECO:0000259" key="8">
    <source>
        <dbReference type="Pfam" id="PF00588"/>
    </source>
</evidence>
<comment type="caution">
    <text evidence="10">The sequence shown here is derived from an EMBL/GenBank/DDBJ whole genome shotgun (WGS) entry which is preliminary data.</text>
</comment>
<comment type="caution">
    <text evidence="7">Lacks conserved residue(s) required for the propagation of feature annotation.</text>
</comment>
<dbReference type="Pfam" id="PF12105">
    <property type="entry name" value="SpoU_methylas_C"/>
    <property type="match status" value="1"/>
</dbReference>
<name>A0ABV7VSA7_9GAMM</name>
<keyword evidence="4 7" id="KW-0949">S-adenosyl-L-methionine</keyword>
<dbReference type="SUPFAM" id="SSF75217">
    <property type="entry name" value="alpha/beta knot"/>
    <property type="match status" value="1"/>
</dbReference>
<dbReference type="Proteomes" id="UP001595722">
    <property type="component" value="Unassembled WGS sequence"/>
</dbReference>
<keyword evidence="5 7" id="KW-0819">tRNA processing</keyword>
<dbReference type="InterPro" id="IPR022724">
    <property type="entry name" value="rRNA_MeTrfase_SpoU_C"/>
</dbReference>
<dbReference type="InterPro" id="IPR029026">
    <property type="entry name" value="tRNA_m1G_MTases_N"/>
</dbReference>
<gene>
    <name evidence="7 10" type="primary">trmH</name>
    <name evidence="10" type="ORF">ACFOMG_09990</name>
</gene>
<dbReference type="InterPro" id="IPR029028">
    <property type="entry name" value="Alpha/beta_knot_MTases"/>
</dbReference>
<keyword evidence="1 7" id="KW-0820">tRNA-binding</keyword>
<comment type="similarity">
    <text evidence="7">Belongs to the class IV-like SAM-binding methyltransferase superfamily. RNA methyltransferase TrmH family.</text>
</comment>
<feature type="domain" description="tRNA/rRNA methyltransferase SpoU type" evidence="8">
    <location>
        <begin position="20"/>
        <end position="158"/>
    </location>
</feature>
<evidence type="ECO:0000313" key="10">
    <source>
        <dbReference type="EMBL" id="MFC3680426.1"/>
    </source>
</evidence>
<dbReference type="InterPro" id="IPR001537">
    <property type="entry name" value="SpoU_MeTrfase"/>
</dbReference>
<dbReference type="InterPro" id="IPR033671">
    <property type="entry name" value="TrmH"/>
</dbReference>
<accession>A0ABV7VSA7</accession>
<dbReference type="EC" id="2.1.1.34" evidence="7"/>
<dbReference type="RefSeq" id="WP_376866391.1">
    <property type="nucleotide sequence ID" value="NZ_JBHRYB010000008.1"/>
</dbReference>
<comment type="catalytic activity">
    <reaction evidence="7">
        <text>guanosine(18) in tRNA + S-adenosyl-L-methionine = 2'-O-methylguanosine(18) in tRNA + S-adenosyl-L-homocysteine + H(+)</text>
        <dbReference type="Rhea" id="RHEA:20077"/>
        <dbReference type="Rhea" id="RHEA-COMP:10190"/>
        <dbReference type="Rhea" id="RHEA-COMP:10192"/>
        <dbReference type="ChEBI" id="CHEBI:15378"/>
        <dbReference type="ChEBI" id="CHEBI:57856"/>
        <dbReference type="ChEBI" id="CHEBI:59789"/>
        <dbReference type="ChEBI" id="CHEBI:74269"/>
        <dbReference type="ChEBI" id="CHEBI:74445"/>
        <dbReference type="EC" id="2.1.1.34"/>
    </reaction>
</comment>
<keyword evidence="6 7" id="KW-0694">RNA-binding</keyword>
<evidence type="ECO:0000256" key="2">
    <source>
        <dbReference type="ARBA" id="ARBA00022603"/>
    </source>
</evidence>
<keyword evidence="3 7" id="KW-0808">Transferase</keyword>
<reference evidence="11" key="1">
    <citation type="journal article" date="2019" name="Int. J. Syst. Evol. Microbiol.">
        <title>The Global Catalogue of Microorganisms (GCM) 10K type strain sequencing project: providing services to taxonomists for standard genome sequencing and annotation.</title>
        <authorList>
            <consortium name="The Broad Institute Genomics Platform"/>
            <consortium name="The Broad Institute Genome Sequencing Center for Infectious Disease"/>
            <person name="Wu L."/>
            <person name="Ma J."/>
        </authorList>
    </citation>
    <scope>NUCLEOTIDE SEQUENCE [LARGE SCALE GENOMIC DNA]</scope>
    <source>
        <strain evidence="11">KCTC 42424</strain>
    </source>
</reference>
<evidence type="ECO:0000256" key="1">
    <source>
        <dbReference type="ARBA" id="ARBA00022555"/>
    </source>
</evidence>
<evidence type="ECO:0000256" key="6">
    <source>
        <dbReference type="ARBA" id="ARBA00022884"/>
    </source>
</evidence>
<evidence type="ECO:0000313" key="11">
    <source>
        <dbReference type="Proteomes" id="UP001595722"/>
    </source>
</evidence>
<dbReference type="EMBL" id="JBHRYB010000008">
    <property type="protein sequence ID" value="MFC3680426.1"/>
    <property type="molecule type" value="Genomic_DNA"/>
</dbReference>
<evidence type="ECO:0000256" key="3">
    <source>
        <dbReference type="ARBA" id="ARBA00022679"/>
    </source>
</evidence>
<protein>
    <recommendedName>
        <fullName evidence="7">tRNA (guanosine(18)-2'-O)-methyltransferase</fullName>
        <ecNumber evidence="7">2.1.1.34</ecNumber>
    </recommendedName>
    <alternativeName>
        <fullName evidence="7">tRNA [Gm18] methyltransferase</fullName>
    </alternativeName>
</protein>
<evidence type="ECO:0000256" key="5">
    <source>
        <dbReference type="ARBA" id="ARBA00022694"/>
    </source>
</evidence>
<feature type="binding site" evidence="7">
    <location>
        <position position="139"/>
    </location>
    <ligand>
        <name>S-adenosyl-L-methionine</name>
        <dbReference type="ChEBI" id="CHEBI:59789"/>
    </ligand>
</feature>
<organism evidence="10 11">
    <name type="scientific">Bacterioplanoides pacificum</name>
    <dbReference type="NCBI Taxonomy" id="1171596"/>
    <lineage>
        <taxon>Bacteria</taxon>
        <taxon>Pseudomonadati</taxon>
        <taxon>Pseudomonadota</taxon>
        <taxon>Gammaproteobacteria</taxon>
        <taxon>Oceanospirillales</taxon>
        <taxon>Oceanospirillaceae</taxon>
        <taxon>Bacterioplanoides</taxon>
    </lineage>
</organism>
<dbReference type="NCBIfam" id="NF008295">
    <property type="entry name" value="PRK11081.1"/>
    <property type="match status" value="1"/>
</dbReference>
<sequence>MTPERLQRIKDTLARRQPDLTVLTDEVYKPHNLAAIARTCDAVGVPEVHVVWPHDEFRLKTAALAGSDSWIEKHTHPDIGSAIQGFQAQGYKVCAAHLSDEAINYRDYDFTQPTVLMMGTEKEGISDTAAELADHHLIIPMQGMVESFNVSVAAAIILTEAQHQRQKAGLYDQRRLDDDTYNRLMFEWCRPIETRLCKKYGLPYPALREDGELADPQAFSALINSPRFQQK</sequence>
<dbReference type="HAMAP" id="MF_02060">
    <property type="entry name" value="tRNA_methyltr_TrmH"/>
    <property type="match status" value="1"/>
</dbReference>
<dbReference type="PANTHER" id="PTHR43453:SF1">
    <property type="entry name" value="TRNA_RRNA METHYLTRANSFERASE SPOU TYPE DOMAIN-CONTAINING PROTEIN"/>
    <property type="match status" value="1"/>
</dbReference>
<evidence type="ECO:0000256" key="4">
    <source>
        <dbReference type="ARBA" id="ARBA00022691"/>
    </source>
</evidence>
<dbReference type="Gene3D" id="3.40.1280.10">
    <property type="match status" value="1"/>
</dbReference>
<dbReference type="Pfam" id="PF00588">
    <property type="entry name" value="SpoU_methylase"/>
    <property type="match status" value="1"/>
</dbReference>
<keyword evidence="11" id="KW-1185">Reference proteome</keyword>